<evidence type="ECO:0000256" key="1">
    <source>
        <dbReference type="ARBA" id="ARBA00022723"/>
    </source>
</evidence>
<feature type="compositionally biased region" description="Gly residues" evidence="7">
    <location>
        <begin position="824"/>
        <end position="834"/>
    </location>
</feature>
<dbReference type="Proteomes" id="UP001153618">
    <property type="component" value="Unassembled WGS sequence"/>
</dbReference>
<comment type="caution">
    <text evidence="9">The sequence shown here is derived from an EMBL/GenBank/DDBJ whole genome shotgun (WGS) entry which is preliminary data.</text>
</comment>
<keyword evidence="6" id="KW-0175">Coiled coil</keyword>
<feature type="region of interest" description="Disordered" evidence="7">
    <location>
        <begin position="627"/>
        <end position="646"/>
    </location>
</feature>
<evidence type="ECO:0000256" key="5">
    <source>
        <dbReference type="ARBA" id="ARBA00023242"/>
    </source>
</evidence>
<evidence type="ECO:0000256" key="6">
    <source>
        <dbReference type="SAM" id="Coils"/>
    </source>
</evidence>
<sequence>MDRSQPPDKNPRPWLNPSESSGSLAPSSYPTPNSFSTSASSQAAPSFQLDPAPSSSVPGSTPGTAVPKVAIPRLAPSDVSHGRRRSARACEPCRQRKIKCDGLRPSCSQCIYHHQQCVYEDVKRVRDQKRLGLLAKRVEAYESLLRDLEDEVDLETARKIRRTMKNPGKPSPKHDDGSDSDSSMGSLEAIDQVDEDLNRSEGTRAAGFFGKNSEIQWMRKLETDMHMQSPGGAAPFLHPGSSQYSSFTQRLQMERTPSTSMMDYHLDNLEIPMVEPCDPFAVPPRELADCYFSAFLTYVHPTFGAIRLKTFISQYQKFVENTLSPPVKWLAILNMIFAIGCRYTRLVGNPDSNEEDLIFLTRARHLGLHGNVLFEHTDLQQIQLELLVAVYLLCLGQINRASKFSNMALRSALSLGINLRLTDNRTEDSAKEARGRLWWSIYSMEHILTSMTGRASCVGEGLCSVPPPLPCEEEFFNHPIIQQLLQDTNLRESQLTPTLFETSTQITSPAWISSCLPCPSLFFHFLVDLNLITHALMNKVYSIEGLRKGPSQIEYHVSKFGIRMDRWLDKVPSFYQFTLPEAGPWHLNHPKLDDISAPFVRESVCLAMSYYSARITLCRPCLTHINTQSSQPRSPETSGTPRAQSRAEMATQCLQASCAMISILPDEPNMSWLARTAPWWGVLHYLMQATTALLLGVSYCSYARMKSPRSPDATPGSPAIPAIYPPLLETDMSTAIASARKAMQWLHATASLDPAARKAFVICEGVVKKIAPGLDIDLRDWPDGSRFVEAIRSSRASSGNGNSNGNRDDGNGNGYKSGVESHGSGNGNGNGNGRESGHDSGSGMEAFEELIDFEGGVL</sequence>
<feature type="compositionally biased region" description="Low complexity" evidence="7">
    <location>
        <begin position="17"/>
        <end position="30"/>
    </location>
</feature>
<dbReference type="InterPro" id="IPR053230">
    <property type="entry name" value="Trans_reg_galc"/>
</dbReference>
<feature type="compositionally biased region" description="Polar residues" evidence="7">
    <location>
        <begin position="31"/>
        <end position="45"/>
    </location>
</feature>
<organism evidence="9 10">
    <name type="scientific">Penicillium olsonii</name>
    <dbReference type="NCBI Taxonomy" id="99116"/>
    <lineage>
        <taxon>Eukaryota</taxon>
        <taxon>Fungi</taxon>
        <taxon>Dikarya</taxon>
        <taxon>Ascomycota</taxon>
        <taxon>Pezizomycotina</taxon>
        <taxon>Eurotiomycetes</taxon>
        <taxon>Eurotiomycetidae</taxon>
        <taxon>Eurotiales</taxon>
        <taxon>Aspergillaceae</taxon>
        <taxon>Penicillium</taxon>
    </lineage>
</organism>
<keyword evidence="10" id="KW-1185">Reference proteome</keyword>
<dbReference type="InterPro" id="IPR036864">
    <property type="entry name" value="Zn2-C6_fun-type_DNA-bd_sf"/>
</dbReference>
<dbReference type="Gene3D" id="4.10.240.10">
    <property type="entry name" value="Zn(2)-C6 fungal-type DNA-binding domain"/>
    <property type="match status" value="1"/>
</dbReference>
<dbReference type="SMART" id="SM00066">
    <property type="entry name" value="GAL4"/>
    <property type="match status" value="1"/>
</dbReference>
<keyword evidence="5" id="KW-0539">Nucleus</keyword>
<feature type="compositionally biased region" description="Low complexity" evidence="7">
    <location>
        <begin position="793"/>
        <end position="805"/>
    </location>
</feature>
<dbReference type="AlphaFoldDB" id="A0A9W4I3J4"/>
<dbReference type="PANTHER" id="PTHR47654:SF4">
    <property type="entry name" value="ZN(II)2CYS6 TRANSCRIPTION FACTOR (EUROFUNG)"/>
    <property type="match status" value="1"/>
</dbReference>
<protein>
    <recommendedName>
        <fullName evidence="8">Zn(2)-C6 fungal-type domain-containing protein</fullName>
    </recommendedName>
</protein>
<keyword evidence="2" id="KW-0805">Transcription regulation</keyword>
<feature type="region of interest" description="Disordered" evidence="7">
    <location>
        <begin position="792"/>
        <end position="842"/>
    </location>
</feature>
<dbReference type="PROSITE" id="PS00463">
    <property type="entry name" value="ZN2_CY6_FUNGAL_1"/>
    <property type="match status" value="1"/>
</dbReference>
<accession>A0A9W4I3J4</accession>
<feature type="region of interest" description="Disordered" evidence="7">
    <location>
        <begin position="1"/>
        <end position="91"/>
    </location>
</feature>
<dbReference type="PROSITE" id="PS50048">
    <property type="entry name" value="ZN2_CY6_FUNGAL_2"/>
    <property type="match status" value="1"/>
</dbReference>
<evidence type="ECO:0000256" key="2">
    <source>
        <dbReference type="ARBA" id="ARBA00023015"/>
    </source>
</evidence>
<proteinExistence type="predicted"/>
<dbReference type="Pfam" id="PF00172">
    <property type="entry name" value="Zn_clus"/>
    <property type="match status" value="1"/>
</dbReference>
<dbReference type="GO" id="GO:0008270">
    <property type="term" value="F:zinc ion binding"/>
    <property type="evidence" value="ECO:0007669"/>
    <property type="project" value="InterPro"/>
</dbReference>
<feature type="compositionally biased region" description="Polar residues" evidence="7">
    <location>
        <begin position="627"/>
        <end position="643"/>
    </location>
</feature>
<reference evidence="9" key="1">
    <citation type="submission" date="2021-07" db="EMBL/GenBank/DDBJ databases">
        <authorList>
            <person name="Branca A.L. A."/>
        </authorList>
    </citation>
    <scope>NUCLEOTIDE SEQUENCE</scope>
</reference>
<dbReference type="Pfam" id="PF04082">
    <property type="entry name" value="Fungal_trans"/>
    <property type="match status" value="1"/>
</dbReference>
<name>A0A9W4I3J4_PENOL</name>
<evidence type="ECO:0000313" key="9">
    <source>
        <dbReference type="EMBL" id="CAG8217780.1"/>
    </source>
</evidence>
<feature type="compositionally biased region" description="Low complexity" evidence="7">
    <location>
        <begin position="51"/>
        <end position="65"/>
    </location>
</feature>
<dbReference type="PANTHER" id="PTHR47654">
    <property type="entry name" value="ZN(II)2CYS6 TRANSCRIPTION FACTOR (EUROFUNG)-RELATED"/>
    <property type="match status" value="1"/>
</dbReference>
<feature type="compositionally biased region" description="Basic and acidic residues" evidence="7">
    <location>
        <begin position="1"/>
        <end position="11"/>
    </location>
</feature>
<dbReference type="InterPro" id="IPR001138">
    <property type="entry name" value="Zn2Cys6_DnaBD"/>
</dbReference>
<dbReference type="InterPro" id="IPR007219">
    <property type="entry name" value="XnlR_reg_dom"/>
</dbReference>
<dbReference type="EMBL" id="CAJVOS010000060">
    <property type="protein sequence ID" value="CAG8217780.1"/>
    <property type="molecule type" value="Genomic_DNA"/>
</dbReference>
<dbReference type="SMART" id="SM00906">
    <property type="entry name" value="Fungal_trans"/>
    <property type="match status" value="1"/>
</dbReference>
<dbReference type="CDD" id="cd12148">
    <property type="entry name" value="fungal_TF_MHR"/>
    <property type="match status" value="1"/>
</dbReference>
<keyword evidence="3" id="KW-0238">DNA-binding</keyword>
<feature type="domain" description="Zn(2)-C6 fungal-type" evidence="8">
    <location>
        <begin position="89"/>
        <end position="119"/>
    </location>
</feature>
<evidence type="ECO:0000256" key="7">
    <source>
        <dbReference type="SAM" id="MobiDB-lite"/>
    </source>
</evidence>
<feature type="coiled-coil region" evidence="6">
    <location>
        <begin position="131"/>
        <end position="158"/>
    </location>
</feature>
<evidence type="ECO:0000256" key="4">
    <source>
        <dbReference type="ARBA" id="ARBA00023163"/>
    </source>
</evidence>
<dbReference type="CDD" id="cd00067">
    <property type="entry name" value="GAL4"/>
    <property type="match status" value="1"/>
</dbReference>
<keyword evidence="1" id="KW-0479">Metal-binding</keyword>
<feature type="region of interest" description="Disordered" evidence="7">
    <location>
        <begin position="161"/>
        <end position="185"/>
    </location>
</feature>
<evidence type="ECO:0000313" key="10">
    <source>
        <dbReference type="Proteomes" id="UP001153618"/>
    </source>
</evidence>
<dbReference type="GO" id="GO:0000981">
    <property type="term" value="F:DNA-binding transcription factor activity, RNA polymerase II-specific"/>
    <property type="evidence" value="ECO:0007669"/>
    <property type="project" value="InterPro"/>
</dbReference>
<dbReference type="GO" id="GO:0006351">
    <property type="term" value="P:DNA-templated transcription"/>
    <property type="evidence" value="ECO:0007669"/>
    <property type="project" value="InterPro"/>
</dbReference>
<keyword evidence="4" id="KW-0804">Transcription</keyword>
<evidence type="ECO:0000256" key="3">
    <source>
        <dbReference type="ARBA" id="ARBA00023125"/>
    </source>
</evidence>
<dbReference type="OrthoDB" id="5296287at2759"/>
<dbReference type="GO" id="GO:0003677">
    <property type="term" value="F:DNA binding"/>
    <property type="evidence" value="ECO:0007669"/>
    <property type="project" value="UniProtKB-KW"/>
</dbReference>
<evidence type="ECO:0000259" key="8">
    <source>
        <dbReference type="PROSITE" id="PS50048"/>
    </source>
</evidence>
<dbReference type="SUPFAM" id="SSF57701">
    <property type="entry name" value="Zn2/Cys6 DNA-binding domain"/>
    <property type="match status" value="1"/>
</dbReference>
<gene>
    <name evidence="9" type="ORF">POLS_LOCUS8030</name>
</gene>